<dbReference type="InterPro" id="IPR007329">
    <property type="entry name" value="FMN-bd"/>
</dbReference>
<dbReference type="Proteomes" id="UP001235064">
    <property type="component" value="Unassembled WGS sequence"/>
</dbReference>
<reference evidence="3 4" key="1">
    <citation type="submission" date="2023-06" db="EMBL/GenBank/DDBJ databases">
        <title>Microbacterium sp. nov., isolated from a waste landfill.</title>
        <authorList>
            <person name="Wen W."/>
        </authorList>
    </citation>
    <scope>NUCLEOTIDE SEQUENCE [LARGE SCALE GENOMIC DNA]</scope>
    <source>
        <strain evidence="3 4">ASV49</strain>
    </source>
</reference>
<organism evidence="3 4">
    <name type="scientific">Microbacterium candidum</name>
    <dbReference type="NCBI Taxonomy" id="3041922"/>
    <lineage>
        <taxon>Bacteria</taxon>
        <taxon>Bacillati</taxon>
        <taxon>Actinomycetota</taxon>
        <taxon>Actinomycetes</taxon>
        <taxon>Micrococcales</taxon>
        <taxon>Microbacteriaceae</taxon>
        <taxon>Microbacterium</taxon>
    </lineage>
</organism>
<name>A0ABT7MVH4_9MICO</name>
<evidence type="ECO:0000313" key="4">
    <source>
        <dbReference type="Proteomes" id="UP001235064"/>
    </source>
</evidence>
<dbReference type="RefSeq" id="WP_286286866.1">
    <property type="nucleotide sequence ID" value="NZ_JASXSZ010000001.1"/>
</dbReference>
<evidence type="ECO:0000256" key="1">
    <source>
        <dbReference type="SAM" id="MobiDB-lite"/>
    </source>
</evidence>
<proteinExistence type="predicted"/>
<dbReference type="EMBL" id="JASXSZ010000001">
    <property type="protein sequence ID" value="MDL9978449.1"/>
    <property type="molecule type" value="Genomic_DNA"/>
</dbReference>
<feature type="domain" description="FMN-binding" evidence="2">
    <location>
        <begin position="104"/>
        <end position="181"/>
    </location>
</feature>
<feature type="region of interest" description="Disordered" evidence="1">
    <location>
        <begin position="34"/>
        <end position="103"/>
    </location>
</feature>
<accession>A0ABT7MVH4</accession>
<feature type="compositionally biased region" description="Polar residues" evidence="1">
    <location>
        <begin position="91"/>
        <end position="103"/>
    </location>
</feature>
<dbReference type="Gene3D" id="3.90.1010.20">
    <property type="match status" value="1"/>
</dbReference>
<dbReference type="Pfam" id="PF04205">
    <property type="entry name" value="FMN_bind"/>
    <property type="match status" value="1"/>
</dbReference>
<evidence type="ECO:0000313" key="3">
    <source>
        <dbReference type="EMBL" id="MDL9978449.1"/>
    </source>
</evidence>
<evidence type="ECO:0000259" key="2">
    <source>
        <dbReference type="SMART" id="SM00900"/>
    </source>
</evidence>
<comment type="caution">
    <text evidence="3">The sequence shown here is derived from an EMBL/GenBank/DDBJ whole genome shotgun (WGS) entry which is preliminary data.</text>
</comment>
<gene>
    <name evidence="3" type="ORF">QSV35_03815</name>
</gene>
<feature type="compositionally biased region" description="Low complexity" evidence="1">
    <location>
        <begin position="41"/>
        <end position="90"/>
    </location>
</feature>
<keyword evidence="4" id="KW-1185">Reference proteome</keyword>
<sequence>MKKIVWSILATVAGVVLLFSYRTSLDQTIAAPVSSGTVPKTTTAPAAAPTAAASPSASAASGSSGSAGSSGSSGSTGTSGSSGTTTTTSGLKNGTFTGQSTDTPYGPVQVKITVASGIITKVDVPRYPDSGGRDQEINSYALPQLVSETVQAQSAQIDMVSGATYTSQGYVQSLQSAIDAAHA</sequence>
<dbReference type="SMART" id="SM00900">
    <property type="entry name" value="FMN_bind"/>
    <property type="match status" value="1"/>
</dbReference>
<protein>
    <submittedName>
        <fullName evidence="3">FMN-binding protein</fullName>
    </submittedName>
</protein>